<dbReference type="Pfam" id="PF05970">
    <property type="entry name" value="PIF1"/>
    <property type="match status" value="1"/>
</dbReference>
<name>A0ABQ5BUA4_9ASTR</name>
<keyword evidence="1" id="KW-0227">DNA damage</keyword>
<reference evidence="4" key="1">
    <citation type="journal article" date="2022" name="Int. J. Mol. Sci.">
        <title>Draft Genome of Tanacetum Coccineum: Genomic Comparison of Closely Related Tanacetum-Family Plants.</title>
        <authorList>
            <person name="Yamashiro T."/>
            <person name="Shiraishi A."/>
            <person name="Nakayama K."/>
            <person name="Satake H."/>
        </authorList>
    </citation>
    <scope>NUCLEOTIDE SEQUENCE</scope>
</reference>
<gene>
    <name evidence="4" type="ORF">Tco_0875914</name>
</gene>
<keyword evidence="1" id="KW-0067">ATP-binding</keyword>
<keyword evidence="5" id="KW-1185">Reference proteome</keyword>
<keyword evidence="1" id="KW-0347">Helicase</keyword>
<keyword evidence="1" id="KW-0233">DNA recombination</keyword>
<keyword evidence="1" id="KW-0547">Nucleotide-binding</keyword>
<evidence type="ECO:0000259" key="3">
    <source>
        <dbReference type="Pfam" id="PF21530"/>
    </source>
</evidence>
<evidence type="ECO:0000313" key="5">
    <source>
        <dbReference type="Proteomes" id="UP001151760"/>
    </source>
</evidence>
<comment type="cofactor">
    <cofactor evidence="1">
        <name>Mg(2+)</name>
        <dbReference type="ChEBI" id="CHEBI:18420"/>
    </cofactor>
</comment>
<protein>
    <recommendedName>
        <fullName evidence="1">ATP-dependent DNA helicase</fullName>
        <ecNumber evidence="1">5.6.2.3</ecNumber>
    </recommendedName>
</protein>
<organism evidence="4 5">
    <name type="scientific">Tanacetum coccineum</name>
    <dbReference type="NCBI Taxonomy" id="301880"/>
    <lineage>
        <taxon>Eukaryota</taxon>
        <taxon>Viridiplantae</taxon>
        <taxon>Streptophyta</taxon>
        <taxon>Embryophyta</taxon>
        <taxon>Tracheophyta</taxon>
        <taxon>Spermatophyta</taxon>
        <taxon>Magnoliopsida</taxon>
        <taxon>eudicotyledons</taxon>
        <taxon>Gunneridae</taxon>
        <taxon>Pentapetalae</taxon>
        <taxon>asterids</taxon>
        <taxon>campanulids</taxon>
        <taxon>Asterales</taxon>
        <taxon>Asteraceae</taxon>
        <taxon>Asteroideae</taxon>
        <taxon>Anthemideae</taxon>
        <taxon>Anthemidinae</taxon>
        <taxon>Tanacetum</taxon>
    </lineage>
</organism>
<sequence>MLHPGLRQRTDRGRTPHITSRFKIPTLIIHRTQFATSKKQSRQKTKCLAKLLCQAKLIIWDEASMAKRQVVEAVYQTMQDITGVKLLFGGKILALGGDFRQVLPVVRHFRVKRKYTIVMMNQKTTRTTSKEFLNSLNISGLPPHYLRLKIGCPIILLINLNPENRLCNGTRLICKRLDPNVINAEIATGQHARVRVLLPRIPLAPSKEDMFPFKLKRTQFPSRLTLDDYNKLKGKQCPNVGVYLPRSDFLPHSLAWPAIKLLCLKESRTTIPESPEHPELMLIQVAGSLVAQRLKANVVFIFIGWILPCVKELMLNKKPTGFVKGEELDGAEHDGACASK</sequence>
<keyword evidence="1" id="KW-0378">Hydrolase</keyword>
<dbReference type="Pfam" id="PF21530">
    <property type="entry name" value="Pif1_2B_dom"/>
    <property type="match status" value="1"/>
</dbReference>
<feature type="domain" description="DNA helicase Pif1-like DEAD-box helicase" evidence="2">
    <location>
        <begin position="11"/>
        <end position="117"/>
    </location>
</feature>
<reference evidence="4" key="2">
    <citation type="submission" date="2022-01" db="EMBL/GenBank/DDBJ databases">
        <authorList>
            <person name="Yamashiro T."/>
            <person name="Shiraishi A."/>
            <person name="Satake H."/>
            <person name="Nakayama K."/>
        </authorList>
    </citation>
    <scope>NUCLEOTIDE SEQUENCE</scope>
</reference>
<evidence type="ECO:0000313" key="4">
    <source>
        <dbReference type="EMBL" id="GJT17208.1"/>
    </source>
</evidence>
<dbReference type="InterPro" id="IPR049163">
    <property type="entry name" value="Pif1-like_2B_dom"/>
</dbReference>
<dbReference type="Gene3D" id="3.40.50.300">
    <property type="entry name" value="P-loop containing nucleotide triphosphate hydrolases"/>
    <property type="match status" value="1"/>
</dbReference>
<dbReference type="InterPro" id="IPR010285">
    <property type="entry name" value="DNA_helicase_pif1-like_DEAD"/>
</dbReference>
<comment type="catalytic activity">
    <reaction evidence="1">
        <text>ATP + H2O = ADP + phosphate + H(+)</text>
        <dbReference type="Rhea" id="RHEA:13065"/>
        <dbReference type="ChEBI" id="CHEBI:15377"/>
        <dbReference type="ChEBI" id="CHEBI:15378"/>
        <dbReference type="ChEBI" id="CHEBI:30616"/>
        <dbReference type="ChEBI" id="CHEBI:43474"/>
        <dbReference type="ChEBI" id="CHEBI:456216"/>
        <dbReference type="EC" id="5.6.2.3"/>
    </reaction>
</comment>
<accession>A0ABQ5BUA4</accession>
<comment type="similarity">
    <text evidence="1">Belongs to the helicase family.</text>
</comment>
<dbReference type="SUPFAM" id="SSF52540">
    <property type="entry name" value="P-loop containing nucleoside triphosphate hydrolases"/>
    <property type="match status" value="1"/>
</dbReference>
<comment type="caution">
    <text evidence="4">The sequence shown here is derived from an EMBL/GenBank/DDBJ whole genome shotgun (WGS) entry which is preliminary data.</text>
</comment>
<evidence type="ECO:0000256" key="1">
    <source>
        <dbReference type="RuleBase" id="RU363044"/>
    </source>
</evidence>
<evidence type="ECO:0000259" key="2">
    <source>
        <dbReference type="Pfam" id="PF05970"/>
    </source>
</evidence>
<dbReference type="PANTHER" id="PTHR10492:SF94">
    <property type="entry name" value="ATP-DEPENDENT DNA HELICASE"/>
    <property type="match status" value="1"/>
</dbReference>
<dbReference type="InterPro" id="IPR027417">
    <property type="entry name" value="P-loop_NTPase"/>
</dbReference>
<feature type="domain" description="DNA helicase Pif1-like 2B" evidence="3">
    <location>
        <begin position="131"/>
        <end position="175"/>
    </location>
</feature>
<dbReference type="Proteomes" id="UP001151760">
    <property type="component" value="Unassembled WGS sequence"/>
</dbReference>
<dbReference type="EC" id="5.6.2.3" evidence="1"/>
<keyword evidence="1" id="KW-0234">DNA repair</keyword>
<proteinExistence type="inferred from homology"/>
<dbReference type="EMBL" id="BQNB010013537">
    <property type="protein sequence ID" value="GJT17208.1"/>
    <property type="molecule type" value="Genomic_DNA"/>
</dbReference>
<dbReference type="PANTHER" id="PTHR10492">
    <property type="match status" value="1"/>
</dbReference>